<keyword evidence="1" id="KW-0645">Protease</keyword>
<protein>
    <submittedName>
        <fullName evidence="5">Retrovirus-related Pol polyprotein from transposon TNT 1-94</fullName>
    </submittedName>
</protein>
<dbReference type="Pfam" id="PF14223">
    <property type="entry name" value="Retrotran_gag_2"/>
    <property type="match status" value="1"/>
</dbReference>
<reference evidence="5" key="2">
    <citation type="journal article" date="2014" name="BMC Genomics">
        <title>A genomic perspective to assessing quality of mass-reared SIT flies used in Mediterranean fruit fly (Ceratitis capitata) eradication in California.</title>
        <authorList>
            <person name="Calla B."/>
            <person name="Hall B."/>
            <person name="Hou S."/>
            <person name="Geib S.M."/>
        </authorList>
    </citation>
    <scope>NUCLEOTIDE SEQUENCE</scope>
</reference>
<feature type="domain" description="Integrase catalytic" evidence="4">
    <location>
        <begin position="489"/>
        <end position="664"/>
    </location>
</feature>
<dbReference type="GO" id="GO:0008233">
    <property type="term" value="F:peptidase activity"/>
    <property type="evidence" value="ECO:0007669"/>
    <property type="project" value="UniProtKB-KW"/>
</dbReference>
<dbReference type="GO" id="GO:0003676">
    <property type="term" value="F:nucleic acid binding"/>
    <property type="evidence" value="ECO:0007669"/>
    <property type="project" value="InterPro"/>
</dbReference>
<dbReference type="Pfam" id="PF25597">
    <property type="entry name" value="SH3_retrovirus"/>
    <property type="match status" value="1"/>
</dbReference>
<feature type="domain" description="CCHC-type" evidence="3">
    <location>
        <begin position="260"/>
        <end position="275"/>
    </location>
</feature>
<dbReference type="InterPro" id="IPR036397">
    <property type="entry name" value="RNaseH_sf"/>
</dbReference>
<name>W8B900_CERCA</name>
<keyword evidence="2" id="KW-0862">Zinc</keyword>
<keyword evidence="2" id="KW-0479">Metal-binding</keyword>
<organism evidence="5">
    <name type="scientific">Ceratitis capitata</name>
    <name type="common">Mediterranean fruit fly</name>
    <name type="synonym">Tephritis capitata</name>
    <dbReference type="NCBI Taxonomy" id="7213"/>
    <lineage>
        <taxon>Eukaryota</taxon>
        <taxon>Metazoa</taxon>
        <taxon>Ecdysozoa</taxon>
        <taxon>Arthropoda</taxon>
        <taxon>Hexapoda</taxon>
        <taxon>Insecta</taxon>
        <taxon>Pterygota</taxon>
        <taxon>Neoptera</taxon>
        <taxon>Endopterygota</taxon>
        <taxon>Diptera</taxon>
        <taxon>Brachycera</taxon>
        <taxon>Muscomorpha</taxon>
        <taxon>Tephritoidea</taxon>
        <taxon>Tephritidae</taxon>
        <taxon>Ceratitis</taxon>
        <taxon>Ceratitis</taxon>
    </lineage>
</organism>
<dbReference type="GO" id="GO:0006508">
    <property type="term" value="P:proteolysis"/>
    <property type="evidence" value="ECO:0007669"/>
    <property type="project" value="UniProtKB-KW"/>
</dbReference>
<keyword evidence="1" id="KW-0378">Hydrolase</keyword>
<dbReference type="Pfam" id="PF13976">
    <property type="entry name" value="gag_pre-integrs"/>
    <property type="match status" value="1"/>
</dbReference>
<dbReference type="OrthoDB" id="10249572at2759"/>
<dbReference type="InterPro" id="IPR039537">
    <property type="entry name" value="Retrotran_Ty1/copia-like"/>
</dbReference>
<dbReference type="Pfam" id="PF22936">
    <property type="entry name" value="Pol_BBD"/>
    <property type="match status" value="1"/>
</dbReference>
<dbReference type="EMBL" id="GAMC01011443">
    <property type="protein sequence ID" value="JAB95112.1"/>
    <property type="molecule type" value="mRNA"/>
</dbReference>
<dbReference type="SMART" id="SM00343">
    <property type="entry name" value="ZnF_C2HC"/>
    <property type="match status" value="1"/>
</dbReference>
<evidence type="ECO:0000259" key="4">
    <source>
        <dbReference type="PROSITE" id="PS50994"/>
    </source>
</evidence>
<evidence type="ECO:0000259" key="3">
    <source>
        <dbReference type="PROSITE" id="PS50158"/>
    </source>
</evidence>
<evidence type="ECO:0000256" key="1">
    <source>
        <dbReference type="ARBA" id="ARBA00022670"/>
    </source>
</evidence>
<dbReference type="PROSITE" id="PS50994">
    <property type="entry name" value="INTEGRASE"/>
    <property type="match status" value="1"/>
</dbReference>
<dbReference type="GO" id="GO:0008270">
    <property type="term" value="F:zinc ion binding"/>
    <property type="evidence" value="ECO:0007669"/>
    <property type="project" value="UniProtKB-KW"/>
</dbReference>
<reference evidence="5" key="1">
    <citation type="submission" date="2013-07" db="EMBL/GenBank/DDBJ databases">
        <authorList>
            <person name="Geib S."/>
        </authorList>
    </citation>
    <scope>NUCLEOTIDE SEQUENCE</scope>
</reference>
<proteinExistence type="evidence at transcript level"/>
<dbReference type="SUPFAM" id="SSF53098">
    <property type="entry name" value="Ribonuclease H-like"/>
    <property type="match status" value="1"/>
</dbReference>
<dbReference type="PANTHER" id="PTHR42648">
    <property type="entry name" value="TRANSPOSASE, PUTATIVE-RELATED"/>
    <property type="match status" value="1"/>
</dbReference>
<dbReference type="InterPro" id="IPR012337">
    <property type="entry name" value="RNaseH-like_sf"/>
</dbReference>
<dbReference type="InterPro" id="IPR036875">
    <property type="entry name" value="Znf_CCHC_sf"/>
</dbReference>
<dbReference type="PANTHER" id="PTHR42648:SF28">
    <property type="entry name" value="TRANSPOSON-ENCODED PROTEIN WITH RIBONUCLEASE H-LIKE AND RETROVIRUS ZINC FINGER-LIKE DOMAINS"/>
    <property type="match status" value="1"/>
</dbReference>
<dbReference type="AlphaFoldDB" id="W8B900"/>
<sequence length="745" mass="85337">MECGDSEEKLEHTIELKEENSGSAENSLVNAKRIYLANMSFTTIKIEPLGKDNFDTWKIQVEAILTKNETWKYVNGSCVKPSAPPEAVAEWEDNDAKAKSDLVLSINPTELQQIKNCRTSKDVWDKLHSVYQSRGPARQAMLLKSLILHKMTSGDDMREHLRKFFDIVDKLIEMEIVVIDELLTILLLYSVPNEYETFRIAIESQDKLPKVENLKVKLLEEFEARKRNEAISSEDILYANKNDNRKRNLNQEKGNFKYACHSCGKIGHKARECRSKSFRDRKSRISKEQQDSSWKVEEIMLGVSSMKISGKWCLDSGASSHMCAVREKFQCLKPSNGVTLALANDSFTKSEGCGIVKIKTNKGCNITLNETLYVPDLRTNLLSVPKMTQRGLEVTFKGDKAIVRNSLTGAKILTAERKDNLYYVEEVQETVAYADTKLNTLQDWHEAFGHLNEKDLKELINEKKVLGINVSTKTNLSTCSTCIQGKQIQKPFPRSHREVADVLELVHSDVCGPMKTQSFSGSRYFVTFIDHKSRWCAIYFLKHKNEVLEKFKEYKALVEKQFDKKIKCLRSDNGTEYTCNAMKDYLKSKGIRHEFTIEYTPQQNGIAERKNRTIVEMARCMLIQSGLPPAYWAEAVNTANYIRNRCPSQSLKGDIPYRIWTGKPPHVGYLQKFGCTAYMLDKTSKCKFGSKSIKCIFVGYSDISKGYRLWDPVARKIRRSRDVTFVSQPNLDAYEEFLPNEIEIH</sequence>
<dbReference type="InterPro" id="IPR001878">
    <property type="entry name" value="Znf_CCHC"/>
</dbReference>
<dbReference type="InterPro" id="IPR025724">
    <property type="entry name" value="GAG-pre-integrase_dom"/>
</dbReference>
<dbReference type="PROSITE" id="PS50158">
    <property type="entry name" value="ZF_CCHC"/>
    <property type="match status" value="1"/>
</dbReference>
<accession>W8B900</accession>
<keyword evidence="2" id="KW-0863">Zinc-finger</keyword>
<dbReference type="InterPro" id="IPR001584">
    <property type="entry name" value="Integrase_cat-core"/>
</dbReference>
<evidence type="ECO:0000313" key="5">
    <source>
        <dbReference type="EMBL" id="JAB95112.1"/>
    </source>
</evidence>
<dbReference type="InterPro" id="IPR057670">
    <property type="entry name" value="SH3_retrovirus"/>
</dbReference>
<dbReference type="Gene3D" id="3.30.420.10">
    <property type="entry name" value="Ribonuclease H-like superfamily/Ribonuclease H"/>
    <property type="match status" value="1"/>
</dbReference>
<dbReference type="Pfam" id="PF00665">
    <property type="entry name" value="rve"/>
    <property type="match status" value="1"/>
</dbReference>
<gene>
    <name evidence="5" type="primary">POLX</name>
</gene>
<dbReference type="GO" id="GO:0015074">
    <property type="term" value="P:DNA integration"/>
    <property type="evidence" value="ECO:0007669"/>
    <property type="project" value="InterPro"/>
</dbReference>
<dbReference type="InterPro" id="IPR054722">
    <property type="entry name" value="PolX-like_BBD"/>
</dbReference>
<evidence type="ECO:0000256" key="2">
    <source>
        <dbReference type="PROSITE-ProRule" id="PRU00047"/>
    </source>
</evidence>
<dbReference type="SUPFAM" id="SSF57756">
    <property type="entry name" value="Retrovirus zinc finger-like domains"/>
    <property type="match status" value="1"/>
</dbReference>
<feature type="non-terminal residue" evidence="5">
    <location>
        <position position="745"/>
    </location>
</feature>